<dbReference type="PROSITE" id="PS50878">
    <property type="entry name" value="RT_POL"/>
    <property type="match status" value="1"/>
</dbReference>
<dbReference type="Pfam" id="PF00078">
    <property type="entry name" value="RVT_1"/>
    <property type="match status" value="1"/>
</dbReference>
<dbReference type="AlphaFoldDB" id="A0AAN7MW90"/>
<dbReference type="Pfam" id="PF00168">
    <property type="entry name" value="C2"/>
    <property type="match status" value="1"/>
</dbReference>
<proteinExistence type="predicted"/>
<protein>
    <recommendedName>
        <fullName evidence="6">Reverse transcriptase</fullName>
    </recommendedName>
</protein>
<dbReference type="EMBL" id="JAUNZN010000013">
    <property type="protein sequence ID" value="KAK4813084.1"/>
    <property type="molecule type" value="Genomic_DNA"/>
</dbReference>
<evidence type="ECO:0008006" key="6">
    <source>
        <dbReference type="Google" id="ProtNLM"/>
    </source>
</evidence>
<dbReference type="InterPro" id="IPR000008">
    <property type="entry name" value="C2_dom"/>
</dbReference>
<dbReference type="InterPro" id="IPR047022">
    <property type="entry name" value="Rabphilin_Doc2_C2A"/>
</dbReference>
<feature type="domain" description="Reverse transcriptase" evidence="3">
    <location>
        <begin position="555"/>
        <end position="793"/>
    </location>
</feature>
<keyword evidence="5" id="KW-1185">Reference proteome</keyword>
<dbReference type="SMART" id="SM00239">
    <property type="entry name" value="C2"/>
    <property type="match status" value="1"/>
</dbReference>
<evidence type="ECO:0000256" key="1">
    <source>
        <dbReference type="SAM" id="MobiDB-lite"/>
    </source>
</evidence>
<evidence type="ECO:0000259" key="2">
    <source>
        <dbReference type="PROSITE" id="PS50004"/>
    </source>
</evidence>
<feature type="compositionally biased region" description="Pro residues" evidence="1">
    <location>
        <begin position="247"/>
        <end position="263"/>
    </location>
</feature>
<feature type="compositionally biased region" description="Basic and acidic residues" evidence="1">
    <location>
        <begin position="70"/>
        <end position="80"/>
    </location>
</feature>
<evidence type="ECO:0000313" key="5">
    <source>
        <dbReference type="Proteomes" id="UP001333110"/>
    </source>
</evidence>
<dbReference type="Gene3D" id="2.60.40.150">
    <property type="entry name" value="C2 domain"/>
    <property type="match status" value="1"/>
</dbReference>
<dbReference type="PROSITE" id="PS50004">
    <property type="entry name" value="C2"/>
    <property type="match status" value="1"/>
</dbReference>
<dbReference type="InterPro" id="IPR000477">
    <property type="entry name" value="RT_dom"/>
</dbReference>
<dbReference type="InterPro" id="IPR043502">
    <property type="entry name" value="DNA/RNA_pol_sf"/>
</dbReference>
<evidence type="ECO:0000259" key="3">
    <source>
        <dbReference type="PROSITE" id="PS50878"/>
    </source>
</evidence>
<evidence type="ECO:0000313" key="4">
    <source>
        <dbReference type="EMBL" id="KAK4813084.1"/>
    </source>
</evidence>
<dbReference type="PANTHER" id="PTHR33332">
    <property type="entry name" value="REVERSE TRANSCRIPTASE DOMAIN-CONTAINING PROTEIN"/>
    <property type="match status" value="1"/>
</dbReference>
<feature type="compositionally biased region" description="Pro residues" evidence="1">
    <location>
        <begin position="100"/>
        <end position="119"/>
    </location>
</feature>
<feature type="region of interest" description="Disordered" evidence="1">
    <location>
        <begin position="1"/>
        <end position="286"/>
    </location>
</feature>
<dbReference type="CDD" id="cd01650">
    <property type="entry name" value="RT_nLTR_like"/>
    <property type="match status" value="1"/>
</dbReference>
<dbReference type="SUPFAM" id="SSF56672">
    <property type="entry name" value="DNA/RNA polymerases"/>
    <property type="match status" value="1"/>
</dbReference>
<reference evidence="4 5" key="1">
    <citation type="journal article" date="2023" name="J. Hered.">
        <title>Chromosome-level genome of the wood stork (Mycteria americana) provides insight into avian chromosome evolution.</title>
        <authorList>
            <person name="Flamio R. Jr."/>
            <person name="Ramstad K.M."/>
        </authorList>
    </citation>
    <scope>NUCLEOTIDE SEQUENCE [LARGE SCALE GENOMIC DNA]</scope>
    <source>
        <strain evidence="4">JAX WOST 10</strain>
    </source>
</reference>
<gene>
    <name evidence="4" type="ORF">QYF61_010498</name>
</gene>
<feature type="compositionally biased region" description="Basic and acidic residues" evidence="1">
    <location>
        <begin position="168"/>
        <end position="191"/>
    </location>
</feature>
<comment type="caution">
    <text evidence="4">The sequence shown here is derived from an EMBL/GenBank/DDBJ whole genome shotgun (WGS) entry which is preliminary data.</text>
</comment>
<feature type="compositionally biased region" description="Pro residues" evidence="1">
    <location>
        <begin position="212"/>
        <end position="223"/>
    </location>
</feature>
<sequence length="984" mass="108183">MLQWPYPSSSSSSSSCSRPGWASPKRLLSRLALGTEGRPGDVTAAARGSYAAPGRKPAEVRPGPCGSEHAGGDTDSRDYAAESGVSRSPGVKRTNSLQAPRPPPPAAAGPAPGPGPAAPPGWDGDAASVLGPRGGRPDALPWAGTPPVWDGASAGVGEGMEGIAQENTPRHWQREDRVLGRPAGSRRDKVKLGCMWGAGGQSTPGANGVPPTASPPLGPPEPARPAAREERGGGYAVPPAREERPARQPPTFPQPPAIPPAPAAPLRQPPQEEEEEDANSYDSDEGTTLGALEFSLLYDQENSSLHCTLIKAKGLKPMDSNGLADPYVKLHLLPGASKSNKLRTKTLRNTRNPVWNETLVYHGITDEDMQRKTLRQAGQLGYPAAWWDGDHGSPRTGHSKPAFLRRATAAKCSQRRAWNLRRQKRRVYDLWKKGQATQEDYKDVVRLCREKIRRAKAQLELNLAAAVKDNKKCFYKYICNKRRAKENLHALLDVGGNIVTRDEEKAEVLNAFFASVFNNQLFSGYPAPELEARDREQNEAPIIQGEMVSDLLHHLDTHKSVGLDGIHPRVLRELAEGQKEDLGNYRPVSLTSVPGKVMEQIILSAITQHVQDKQGIRPRQHGFMKGRSCLTNLISFCDKVTRLVDEGKAVDVVYLDFSKAFDAISHSILLEKLAAHGLDGCTLRWVKNWLDGWAQRVVVNGVKSSWWPVTSSVPQGSVLGPVLFNVFISDLDEGIECTLSKFADDTRLGRSVDLLEGRQALQRDLDRLDRWAGANCTRFNKAQCWVLHLGHSNPMQRHRLGEEWLESCPAEKDLGLCAQVAKKANGILACIRNSVASRTGAVIVPLYWALVRPHLECCVQCWAPHYKRDIEGLERVQRRATELGKGLEHKADGERLRDLGLFSLEKRRLRGDLIALYNCLKGGGREVGVGLFSQVTRDRTRGNGLKLSQGRVVKHWNRLPREVVESPSLEVFESHVDEVLRDMV</sequence>
<feature type="compositionally biased region" description="Low complexity" evidence="1">
    <location>
        <begin position="8"/>
        <end position="17"/>
    </location>
</feature>
<dbReference type="SUPFAM" id="SSF49562">
    <property type="entry name" value="C2 domain (Calcium/lipid-binding domain, CaLB)"/>
    <property type="match status" value="1"/>
</dbReference>
<dbReference type="CDD" id="cd04035">
    <property type="entry name" value="C2A_Rabphilin_Doc2"/>
    <property type="match status" value="1"/>
</dbReference>
<feature type="compositionally biased region" description="Acidic residues" evidence="1">
    <location>
        <begin position="271"/>
        <end position="285"/>
    </location>
</feature>
<name>A0AAN7MW90_MYCAM</name>
<dbReference type="InterPro" id="IPR035892">
    <property type="entry name" value="C2_domain_sf"/>
</dbReference>
<organism evidence="4 5">
    <name type="scientific">Mycteria americana</name>
    <name type="common">Wood stork</name>
    <dbReference type="NCBI Taxonomy" id="33587"/>
    <lineage>
        <taxon>Eukaryota</taxon>
        <taxon>Metazoa</taxon>
        <taxon>Chordata</taxon>
        <taxon>Craniata</taxon>
        <taxon>Vertebrata</taxon>
        <taxon>Euteleostomi</taxon>
        <taxon>Archelosauria</taxon>
        <taxon>Archosauria</taxon>
        <taxon>Dinosauria</taxon>
        <taxon>Saurischia</taxon>
        <taxon>Theropoda</taxon>
        <taxon>Coelurosauria</taxon>
        <taxon>Aves</taxon>
        <taxon>Neognathae</taxon>
        <taxon>Neoaves</taxon>
        <taxon>Aequornithes</taxon>
        <taxon>Ciconiiformes</taxon>
        <taxon>Ciconiidae</taxon>
        <taxon>Mycteria</taxon>
    </lineage>
</organism>
<dbReference type="Proteomes" id="UP001333110">
    <property type="component" value="Unassembled WGS sequence"/>
</dbReference>
<feature type="domain" description="C2" evidence="2">
    <location>
        <begin position="288"/>
        <end position="432"/>
    </location>
</feature>
<accession>A0AAN7MW90</accession>